<dbReference type="Pfam" id="PF11738">
    <property type="entry name" value="DUF3298"/>
    <property type="match status" value="1"/>
</dbReference>
<feature type="chain" id="PRO_5010730667" description="DUF3298 domain-containing protein" evidence="1">
    <location>
        <begin position="20"/>
        <end position="358"/>
    </location>
</feature>
<evidence type="ECO:0000259" key="2">
    <source>
        <dbReference type="Pfam" id="PF11738"/>
    </source>
</evidence>
<gene>
    <name evidence="3" type="ORF">A4H97_28605</name>
</gene>
<organism evidence="3 4">
    <name type="scientific">Niastella yeongjuensis</name>
    <dbReference type="NCBI Taxonomy" id="354355"/>
    <lineage>
        <taxon>Bacteria</taxon>
        <taxon>Pseudomonadati</taxon>
        <taxon>Bacteroidota</taxon>
        <taxon>Chitinophagia</taxon>
        <taxon>Chitinophagales</taxon>
        <taxon>Chitinophagaceae</taxon>
        <taxon>Niastella</taxon>
    </lineage>
</organism>
<evidence type="ECO:0000313" key="4">
    <source>
        <dbReference type="Proteomes" id="UP000192610"/>
    </source>
</evidence>
<proteinExistence type="predicted"/>
<dbReference type="STRING" id="354355.SAMN05660816_06063"/>
<keyword evidence="4" id="KW-1185">Reference proteome</keyword>
<accession>A0A1V9ETR9</accession>
<keyword evidence="1" id="KW-0732">Signal</keyword>
<protein>
    <recommendedName>
        <fullName evidence="2">DUF3298 domain-containing protein</fullName>
    </recommendedName>
</protein>
<feature type="signal peptide" evidence="1">
    <location>
        <begin position="1"/>
        <end position="19"/>
    </location>
</feature>
<dbReference type="Gene3D" id="3.90.640.20">
    <property type="entry name" value="Heat-shock cognate protein, ATPase"/>
    <property type="match status" value="1"/>
</dbReference>
<evidence type="ECO:0000256" key="1">
    <source>
        <dbReference type="SAM" id="SignalP"/>
    </source>
</evidence>
<dbReference type="InterPro" id="IPR037126">
    <property type="entry name" value="PdaC/RsiV-like_sf"/>
</dbReference>
<dbReference type="Proteomes" id="UP000192610">
    <property type="component" value="Unassembled WGS sequence"/>
</dbReference>
<reference evidence="4" key="1">
    <citation type="submission" date="2016-04" db="EMBL/GenBank/DDBJ databases">
        <authorList>
            <person name="Chen L."/>
            <person name="Zhuang W."/>
            <person name="Wang G."/>
        </authorList>
    </citation>
    <scope>NUCLEOTIDE SEQUENCE [LARGE SCALE GENOMIC DNA]</scope>
    <source>
        <strain evidence="4">17621</strain>
    </source>
</reference>
<sequence length="358" mass="40437">MKHIYILLLILGCVTVTRAQTGKQAPVVTRYYYLTGTIDKYPVTLHLYRFNENFSGYYYYNSTEEAIDITGTLGKDRFLKLTHNNNEGQEIEVLSGSFKDSSFSGTWAYKGKLLPFRAALKKDSSGLNFDYVYVFGEKKLPKEEYGRTELAYTASSIWPVATSTHPATNLIKQVIYAAFGEKPSQEDIGKVLIRQKNAALNTARKEDDPVTYDEANTVQVAYRNDKLLTISHFNYADGGGAHGNYGTGYINIDLIHNRKLALSDVLDTLSCAKTLRVLLEKKFRAAYEVKPTEKLSDYLFDNEISPTENFMLTSRGIGFQYNPYAIGSYAMGEIRLYIPFKELAGCLKPEFKKLVGMQ</sequence>
<dbReference type="OrthoDB" id="594879at2"/>
<name>A0A1V9ETR9_9BACT</name>
<feature type="domain" description="DUF3298" evidence="2">
    <location>
        <begin position="273"/>
        <end position="341"/>
    </location>
</feature>
<evidence type="ECO:0000313" key="3">
    <source>
        <dbReference type="EMBL" id="OQP49304.1"/>
    </source>
</evidence>
<dbReference type="RefSeq" id="WP_081200262.1">
    <property type="nucleotide sequence ID" value="NZ_FOCZ01000017.1"/>
</dbReference>
<dbReference type="AlphaFoldDB" id="A0A1V9ETR9"/>
<dbReference type="InterPro" id="IPR021729">
    <property type="entry name" value="DUF3298"/>
</dbReference>
<dbReference type="Gene3D" id="3.30.565.40">
    <property type="entry name" value="Fervidobacterium nodosum Rt17-B1 like"/>
    <property type="match status" value="1"/>
</dbReference>
<comment type="caution">
    <text evidence="3">The sequence shown here is derived from an EMBL/GenBank/DDBJ whole genome shotgun (WGS) entry which is preliminary data.</text>
</comment>
<dbReference type="EMBL" id="LVXG01000015">
    <property type="protein sequence ID" value="OQP49304.1"/>
    <property type="molecule type" value="Genomic_DNA"/>
</dbReference>